<evidence type="ECO:0008006" key="6">
    <source>
        <dbReference type="Google" id="ProtNLM"/>
    </source>
</evidence>
<dbReference type="eggNOG" id="ENOG502QS4Y">
    <property type="taxonomic scope" value="Eukaryota"/>
</dbReference>
<evidence type="ECO:0000313" key="4">
    <source>
        <dbReference type="EnsemblMetazoa" id="Aqu2.1.26630_001"/>
    </source>
</evidence>
<feature type="domain" description="DEP" evidence="3">
    <location>
        <begin position="112"/>
        <end position="186"/>
    </location>
</feature>
<dbReference type="GO" id="GO:0035556">
    <property type="term" value="P:intracellular signal transduction"/>
    <property type="evidence" value="ECO:0007669"/>
    <property type="project" value="InterPro"/>
</dbReference>
<dbReference type="EnsemblMetazoa" id="Aqu2.1.26630_001">
    <property type="protein sequence ID" value="Aqu2.1.26630_001"/>
    <property type="gene ID" value="Aqu2.1.26630"/>
</dbReference>
<dbReference type="Gene3D" id="1.10.10.10">
    <property type="entry name" value="Winged helix-like DNA-binding domain superfamily/Winged helix DNA-binding domain"/>
    <property type="match status" value="2"/>
</dbReference>
<dbReference type="GO" id="GO:0023051">
    <property type="term" value="P:regulation of signaling"/>
    <property type="evidence" value="ECO:0007669"/>
    <property type="project" value="TreeGrafter"/>
</dbReference>
<evidence type="ECO:0000259" key="3">
    <source>
        <dbReference type="PROSITE" id="PS50186"/>
    </source>
</evidence>
<feature type="domain" description="PDZ" evidence="2">
    <location>
        <begin position="408"/>
        <end position="470"/>
    </location>
</feature>
<dbReference type="Pfam" id="PF00610">
    <property type="entry name" value="DEP"/>
    <property type="match status" value="2"/>
</dbReference>
<sequence length="491" mass="55970">MSGYAGGIRSDLPATYRAALNDRYSLQPPLPPVPTSDRPYSTQSFDYFLYSPQRQRREYQSDSLTRSNSFSSIYTRRVYSAQPRRMANTIRASNRSAILAVGEELRQLLHAEDDPPVLKDRRYHLKTYATCFIGHEMVDWLLKKGEVESRSEAVAMMQKLLENEVIHHVCDDHDFKDEKLFYRFRRDDNTYEEPPDAMIVAKGQRIYSRLKTDGSNLIQDRKYHLQTFKQSFIGREFVDWLITRGEVSTREEGTQLGRQFVDAGVFRHVCDDHHFKDEYLFFRFKNDDPKSQKTFGKRVGVAKSRGKRLGSMISSEQGSENRNSDISFESSSASDQYMSGGSTSPQENDDEYIAMQSAVDPEYLQMQAPSEPTYISPADPPTFGQQQSYSDITIEELTDPNGRFIKRSVDIVSDPVGYGFVIRGSRPVYVHTVDPSGPAASIGLQVGEYLYSVNGQYVLDKSHTDVARIILMGTSTAYLVTFIDKDRVQSS</sequence>
<dbReference type="CDD" id="cd04371">
    <property type="entry name" value="DEP"/>
    <property type="match status" value="1"/>
</dbReference>
<name>A0A1X7UG62_AMPQE</name>
<dbReference type="PROSITE" id="PS50186">
    <property type="entry name" value="DEP"/>
    <property type="match status" value="2"/>
</dbReference>
<dbReference type="InterPro" id="IPR001478">
    <property type="entry name" value="PDZ"/>
</dbReference>
<keyword evidence="5" id="KW-1185">Reference proteome</keyword>
<dbReference type="InterPro" id="IPR000591">
    <property type="entry name" value="DEP_dom"/>
</dbReference>
<dbReference type="PANTHER" id="PTHR22829">
    <property type="entry name" value="DEP DOMAIN PROTEIN"/>
    <property type="match status" value="1"/>
</dbReference>
<dbReference type="OrthoDB" id="39497at2759"/>
<dbReference type="InterPro" id="IPR051832">
    <property type="entry name" value="mTOR-Rac_regulators"/>
</dbReference>
<dbReference type="SUPFAM" id="SSF46785">
    <property type="entry name" value="Winged helix' DNA-binding domain"/>
    <property type="match status" value="2"/>
</dbReference>
<dbReference type="InterPro" id="IPR036388">
    <property type="entry name" value="WH-like_DNA-bd_sf"/>
</dbReference>
<dbReference type="Gene3D" id="2.30.42.10">
    <property type="match status" value="1"/>
</dbReference>
<dbReference type="PANTHER" id="PTHR22829:SF16">
    <property type="entry name" value="PH DOMAIN-CONTAINING PROTEIN"/>
    <property type="match status" value="1"/>
</dbReference>
<reference evidence="4" key="2">
    <citation type="submission" date="2017-05" db="UniProtKB">
        <authorList>
            <consortium name="EnsemblMetazoa"/>
        </authorList>
    </citation>
    <scope>IDENTIFICATION</scope>
</reference>
<dbReference type="SMART" id="SM00049">
    <property type="entry name" value="DEP"/>
    <property type="match status" value="2"/>
</dbReference>
<dbReference type="SUPFAM" id="SSF50156">
    <property type="entry name" value="PDZ domain-like"/>
    <property type="match status" value="1"/>
</dbReference>
<proteinExistence type="predicted"/>
<dbReference type="InterPro" id="IPR041489">
    <property type="entry name" value="PDZ_6"/>
</dbReference>
<dbReference type="AlphaFoldDB" id="A0A1X7UG62"/>
<feature type="domain" description="DEP" evidence="3">
    <location>
        <begin position="206"/>
        <end position="286"/>
    </location>
</feature>
<feature type="compositionally biased region" description="Low complexity" evidence="1">
    <location>
        <begin position="324"/>
        <end position="334"/>
    </location>
</feature>
<evidence type="ECO:0000259" key="2">
    <source>
        <dbReference type="PROSITE" id="PS50106"/>
    </source>
</evidence>
<dbReference type="InterPro" id="IPR036390">
    <property type="entry name" value="WH_DNA-bd_sf"/>
</dbReference>
<reference evidence="5" key="1">
    <citation type="journal article" date="2010" name="Nature">
        <title>The Amphimedon queenslandica genome and the evolution of animal complexity.</title>
        <authorList>
            <person name="Srivastava M."/>
            <person name="Simakov O."/>
            <person name="Chapman J."/>
            <person name="Fahey B."/>
            <person name="Gauthier M.E."/>
            <person name="Mitros T."/>
            <person name="Richards G.S."/>
            <person name="Conaco C."/>
            <person name="Dacre M."/>
            <person name="Hellsten U."/>
            <person name="Larroux C."/>
            <person name="Putnam N.H."/>
            <person name="Stanke M."/>
            <person name="Adamska M."/>
            <person name="Darling A."/>
            <person name="Degnan S.M."/>
            <person name="Oakley T.H."/>
            <person name="Plachetzki D.C."/>
            <person name="Zhai Y."/>
            <person name="Adamski M."/>
            <person name="Calcino A."/>
            <person name="Cummins S.F."/>
            <person name="Goodstein D.M."/>
            <person name="Harris C."/>
            <person name="Jackson D.J."/>
            <person name="Leys S.P."/>
            <person name="Shu S."/>
            <person name="Woodcroft B.J."/>
            <person name="Vervoort M."/>
            <person name="Kosik K.S."/>
            <person name="Manning G."/>
            <person name="Degnan B.M."/>
            <person name="Rokhsar D.S."/>
        </authorList>
    </citation>
    <scope>NUCLEOTIDE SEQUENCE [LARGE SCALE GENOMIC DNA]</scope>
</reference>
<evidence type="ECO:0000256" key="1">
    <source>
        <dbReference type="SAM" id="MobiDB-lite"/>
    </source>
</evidence>
<dbReference type="SMART" id="SM00228">
    <property type="entry name" value="PDZ"/>
    <property type="match status" value="1"/>
</dbReference>
<dbReference type="FunCoup" id="A0A1X7UG62">
    <property type="interactions" value="33"/>
</dbReference>
<dbReference type="KEGG" id="aqu:100640629"/>
<gene>
    <name evidence="4" type="primary">100640629</name>
</gene>
<protein>
    <recommendedName>
        <fullName evidence="6">DEP domain-containing protein</fullName>
    </recommendedName>
</protein>
<dbReference type="InParanoid" id="A0A1X7UG62"/>
<dbReference type="EnsemblMetazoa" id="XM_019998951.1">
    <property type="protein sequence ID" value="XP_019854510.1"/>
    <property type="gene ID" value="LOC100640629"/>
</dbReference>
<dbReference type="InterPro" id="IPR036034">
    <property type="entry name" value="PDZ_sf"/>
</dbReference>
<feature type="region of interest" description="Disordered" evidence="1">
    <location>
        <begin position="292"/>
        <end position="348"/>
    </location>
</feature>
<evidence type="ECO:0000313" key="5">
    <source>
        <dbReference type="Proteomes" id="UP000007879"/>
    </source>
</evidence>
<accession>A0A1X7UG62</accession>
<feature type="compositionally biased region" description="Polar residues" evidence="1">
    <location>
        <begin position="335"/>
        <end position="346"/>
    </location>
</feature>
<organism evidence="4">
    <name type="scientific">Amphimedon queenslandica</name>
    <name type="common">Sponge</name>
    <dbReference type="NCBI Taxonomy" id="400682"/>
    <lineage>
        <taxon>Eukaryota</taxon>
        <taxon>Metazoa</taxon>
        <taxon>Porifera</taxon>
        <taxon>Demospongiae</taxon>
        <taxon>Heteroscleromorpha</taxon>
        <taxon>Haplosclerida</taxon>
        <taxon>Niphatidae</taxon>
        <taxon>Amphimedon</taxon>
    </lineage>
</organism>
<dbReference type="Pfam" id="PF17820">
    <property type="entry name" value="PDZ_6"/>
    <property type="match status" value="1"/>
</dbReference>
<dbReference type="STRING" id="400682.A0A1X7UG62"/>
<dbReference type="Proteomes" id="UP000007879">
    <property type="component" value="Unassembled WGS sequence"/>
</dbReference>
<dbReference type="PROSITE" id="PS50106">
    <property type="entry name" value="PDZ"/>
    <property type="match status" value="1"/>
</dbReference>
<feature type="compositionally biased region" description="Polar residues" evidence="1">
    <location>
        <begin position="312"/>
        <end position="321"/>
    </location>
</feature>